<dbReference type="EMBL" id="JACRST010000026">
    <property type="protein sequence ID" value="MBC8547583.1"/>
    <property type="molecule type" value="Genomic_DNA"/>
</dbReference>
<comment type="caution">
    <text evidence="2">The sequence shown here is derived from an EMBL/GenBank/DDBJ whole genome shotgun (WGS) entry which is preliminary data.</text>
</comment>
<evidence type="ECO:0000313" key="3">
    <source>
        <dbReference type="Proteomes" id="UP000653127"/>
    </source>
</evidence>
<dbReference type="Pfam" id="PF05389">
    <property type="entry name" value="MecA"/>
    <property type="match status" value="1"/>
</dbReference>
<dbReference type="Gene3D" id="3.30.70.1950">
    <property type="match status" value="1"/>
</dbReference>
<comment type="similarity">
    <text evidence="1">Belongs to the MecA family.</text>
</comment>
<gene>
    <name evidence="2" type="ORF">H8711_11675</name>
</gene>
<protein>
    <submittedName>
        <fullName evidence="2">Adaptor protein MecA</fullName>
    </submittedName>
</protein>
<sequence>MCFLLLDHRRLRVELSGDDLRRYRLTYDEIDYHSAQTQAALLDILRLARREVGFVPSSGKLFVEVYPSSDGCVIYFEESAPAGGLSAPHPDEEDGRDLPVWREIVATGDSPQPVPKRVQPAALASSVCPRLVFTFDDCDDMLEGCARLFSLYCHRVRKSSLYYLGGRYHLILSPLDGRRGLSAAFLSEYADLTGRGDLAASFIEEHGRPIAEENAIDRIAYYFL</sequence>
<reference evidence="2" key="1">
    <citation type="submission" date="2020-08" db="EMBL/GenBank/DDBJ databases">
        <title>Genome public.</title>
        <authorList>
            <person name="Liu C."/>
            <person name="Sun Q."/>
        </authorList>
    </citation>
    <scope>NUCLEOTIDE SEQUENCE</scope>
    <source>
        <strain evidence="2">NSJ-31</strain>
    </source>
</reference>
<dbReference type="InterPro" id="IPR038471">
    <property type="entry name" value="MecA_C_sf"/>
</dbReference>
<evidence type="ECO:0000313" key="2">
    <source>
        <dbReference type="EMBL" id="MBC8547583.1"/>
    </source>
</evidence>
<dbReference type="AlphaFoldDB" id="A0A926DY51"/>
<dbReference type="InterPro" id="IPR008681">
    <property type="entry name" value="Neg-reg_MecA"/>
</dbReference>
<name>A0A926DY51_9FIRM</name>
<accession>A0A926DY51</accession>
<dbReference type="RefSeq" id="WP_249283625.1">
    <property type="nucleotide sequence ID" value="NZ_JACRST010000026.1"/>
</dbReference>
<proteinExistence type="inferred from homology"/>
<organism evidence="2 3">
    <name type="scientific">Ligaoa zhengdingensis</name>
    <dbReference type="NCBI Taxonomy" id="2763658"/>
    <lineage>
        <taxon>Bacteria</taxon>
        <taxon>Bacillati</taxon>
        <taxon>Bacillota</taxon>
        <taxon>Clostridia</taxon>
        <taxon>Eubacteriales</taxon>
        <taxon>Oscillospiraceae</taxon>
        <taxon>Ligaoa</taxon>
    </lineage>
</organism>
<keyword evidence="3" id="KW-1185">Reference proteome</keyword>
<dbReference type="Proteomes" id="UP000653127">
    <property type="component" value="Unassembled WGS sequence"/>
</dbReference>
<evidence type="ECO:0000256" key="1">
    <source>
        <dbReference type="ARBA" id="ARBA00005397"/>
    </source>
</evidence>